<evidence type="ECO:0000256" key="3">
    <source>
        <dbReference type="ARBA" id="ARBA00022475"/>
    </source>
</evidence>
<dbReference type="InterPro" id="IPR008271">
    <property type="entry name" value="Ser/Thr_kinase_AS"/>
</dbReference>
<keyword evidence="7 14" id="KW-0547">Nucleotide-binding</keyword>
<evidence type="ECO:0000256" key="9">
    <source>
        <dbReference type="ARBA" id="ARBA00022840"/>
    </source>
</evidence>
<dbReference type="PROSITE" id="PS50011">
    <property type="entry name" value="PROTEIN_KINASE_DOM"/>
    <property type="match status" value="1"/>
</dbReference>
<evidence type="ECO:0000256" key="16">
    <source>
        <dbReference type="SAM" id="Phobius"/>
    </source>
</evidence>
<comment type="catalytic activity">
    <reaction evidence="13">
        <text>L-seryl-[protein] + ATP = O-phospho-L-seryl-[protein] + ADP + H(+)</text>
        <dbReference type="Rhea" id="RHEA:17989"/>
        <dbReference type="Rhea" id="RHEA-COMP:9863"/>
        <dbReference type="Rhea" id="RHEA-COMP:11604"/>
        <dbReference type="ChEBI" id="CHEBI:15378"/>
        <dbReference type="ChEBI" id="CHEBI:29999"/>
        <dbReference type="ChEBI" id="CHEBI:30616"/>
        <dbReference type="ChEBI" id="CHEBI:83421"/>
        <dbReference type="ChEBI" id="CHEBI:456216"/>
        <dbReference type="EC" id="2.7.11.1"/>
    </reaction>
</comment>
<evidence type="ECO:0000259" key="17">
    <source>
        <dbReference type="PROSITE" id="PS50011"/>
    </source>
</evidence>
<dbReference type="Proteomes" id="UP001370490">
    <property type="component" value="Unassembled WGS sequence"/>
</dbReference>
<comment type="subcellular location">
    <subcellularLocation>
        <location evidence="1">Cell membrane</location>
        <topology evidence="1">Single-pass membrane protein</topology>
    </subcellularLocation>
</comment>
<evidence type="ECO:0000256" key="10">
    <source>
        <dbReference type="ARBA" id="ARBA00022989"/>
    </source>
</evidence>
<evidence type="ECO:0000256" key="13">
    <source>
        <dbReference type="ARBA" id="ARBA00048679"/>
    </source>
</evidence>
<dbReference type="AlphaFoldDB" id="A0AAN8UG78"/>
<dbReference type="InterPro" id="IPR001245">
    <property type="entry name" value="Ser-Thr/Tyr_kinase_cat_dom"/>
</dbReference>
<dbReference type="SMART" id="SM00220">
    <property type="entry name" value="S_TKc"/>
    <property type="match status" value="1"/>
</dbReference>
<evidence type="ECO:0000256" key="7">
    <source>
        <dbReference type="ARBA" id="ARBA00022741"/>
    </source>
</evidence>
<sequence length="501" mass="54762">MSSSTTTGNGTSAPQLAQELPPRAPTHLVTLGIGVALGGCIVLFLLGVLFIILWARKKKRQIQQLNSHLKPKSKDDYPLAQQENASPAAGNMVCLWPKPLLPPRPEIFPLKSPGCLSPTPPFVPAFPSLALAESTFAYKELEAATNGFSCCNFLGQGGFGYVHKGVLPNGRKVAVKQLKAESRQGEREFLTEVEIISRIHHKHLVSLVGYCITGSQRMLVYEFVPNKTMEFHLHGKATPVMNWATRMRIALGAASGLAYLHEECKPKIIHRDIKASNILLDENFEAKVSDFGLAKYSLDTETHISTRIMGTFGYLAPEYAMTGKLTEKSDVFSFGVVLLELITGRRPVDRSQAMEDCLVDWGRLLLPQALEDGKYEALVDPQLQNGYDSSEMARMIGCAAACIRYSARLRPQMSQVVRVLEGNMPLNELNAGTIPGYSSPFGPPGNSESESGLYGEDMKNFERIAWASQDQETSASSECTSATHASGPSVENHQSSSDAQE</sequence>
<dbReference type="GO" id="GO:0005524">
    <property type="term" value="F:ATP binding"/>
    <property type="evidence" value="ECO:0007669"/>
    <property type="project" value="UniProtKB-UniRule"/>
</dbReference>
<dbReference type="FunFam" id="1.10.510.10:FF:000783">
    <property type="entry name" value="Proline-rich receptor-like protein kinase PERK4"/>
    <property type="match status" value="1"/>
</dbReference>
<dbReference type="PROSITE" id="PS00107">
    <property type="entry name" value="PROTEIN_KINASE_ATP"/>
    <property type="match status" value="1"/>
</dbReference>
<dbReference type="Gene3D" id="3.30.200.20">
    <property type="entry name" value="Phosphorylase Kinase, domain 1"/>
    <property type="match status" value="1"/>
</dbReference>
<evidence type="ECO:0000313" key="19">
    <source>
        <dbReference type="Proteomes" id="UP001370490"/>
    </source>
</evidence>
<evidence type="ECO:0000256" key="15">
    <source>
        <dbReference type="SAM" id="MobiDB-lite"/>
    </source>
</evidence>
<evidence type="ECO:0000256" key="12">
    <source>
        <dbReference type="ARBA" id="ARBA00047899"/>
    </source>
</evidence>
<dbReference type="InterPro" id="IPR017441">
    <property type="entry name" value="Protein_kinase_ATP_BS"/>
</dbReference>
<name>A0AAN8UG78_9MAGN</name>
<evidence type="ECO:0000256" key="1">
    <source>
        <dbReference type="ARBA" id="ARBA00004162"/>
    </source>
</evidence>
<keyword evidence="6 16" id="KW-0812">Transmembrane</keyword>
<keyword evidence="5" id="KW-0808">Transferase</keyword>
<dbReference type="EMBL" id="JBAMMX010000025">
    <property type="protein sequence ID" value="KAK6914890.1"/>
    <property type="molecule type" value="Genomic_DNA"/>
</dbReference>
<keyword evidence="10 16" id="KW-1133">Transmembrane helix</keyword>
<keyword evidence="9 14" id="KW-0067">ATP-binding</keyword>
<feature type="compositionally biased region" description="Polar residues" evidence="15">
    <location>
        <begin position="489"/>
        <end position="501"/>
    </location>
</feature>
<comment type="caution">
    <text evidence="18">The sequence shown here is derived from an EMBL/GenBank/DDBJ whole genome shotgun (WGS) entry which is preliminary data.</text>
</comment>
<comment type="catalytic activity">
    <reaction evidence="12">
        <text>L-threonyl-[protein] + ATP = O-phospho-L-threonyl-[protein] + ADP + H(+)</text>
        <dbReference type="Rhea" id="RHEA:46608"/>
        <dbReference type="Rhea" id="RHEA-COMP:11060"/>
        <dbReference type="Rhea" id="RHEA-COMP:11605"/>
        <dbReference type="ChEBI" id="CHEBI:15378"/>
        <dbReference type="ChEBI" id="CHEBI:30013"/>
        <dbReference type="ChEBI" id="CHEBI:30616"/>
        <dbReference type="ChEBI" id="CHEBI:61977"/>
        <dbReference type="ChEBI" id="CHEBI:456216"/>
        <dbReference type="EC" id="2.7.11.1"/>
    </reaction>
</comment>
<feature type="compositionally biased region" description="Low complexity" evidence="15">
    <location>
        <begin position="473"/>
        <end position="486"/>
    </location>
</feature>
<dbReference type="InterPro" id="IPR047117">
    <property type="entry name" value="PERK1-13-like"/>
</dbReference>
<proteinExistence type="predicted"/>
<evidence type="ECO:0000256" key="8">
    <source>
        <dbReference type="ARBA" id="ARBA00022777"/>
    </source>
</evidence>
<evidence type="ECO:0000256" key="4">
    <source>
        <dbReference type="ARBA" id="ARBA00022527"/>
    </source>
</evidence>
<feature type="transmembrane region" description="Helical" evidence="16">
    <location>
        <begin position="28"/>
        <end position="55"/>
    </location>
</feature>
<feature type="domain" description="Protein kinase" evidence="17">
    <location>
        <begin position="148"/>
        <end position="427"/>
    </location>
</feature>
<dbReference type="GO" id="GO:0005886">
    <property type="term" value="C:plasma membrane"/>
    <property type="evidence" value="ECO:0007669"/>
    <property type="project" value="UniProtKB-SubCell"/>
</dbReference>
<dbReference type="SUPFAM" id="SSF56112">
    <property type="entry name" value="Protein kinase-like (PK-like)"/>
    <property type="match status" value="1"/>
</dbReference>
<gene>
    <name evidence="18" type="ORF">RJ641_020007</name>
</gene>
<keyword evidence="3" id="KW-1003">Cell membrane</keyword>
<dbReference type="CDD" id="cd14066">
    <property type="entry name" value="STKc_IRAK"/>
    <property type="match status" value="1"/>
</dbReference>
<protein>
    <recommendedName>
        <fullName evidence="2">non-specific serine/threonine protein kinase</fullName>
        <ecNumber evidence="2">2.7.11.1</ecNumber>
    </recommendedName>
</protein>
<organism evidence="18 19">
    <name type="scientific">Dillenia turbinata</name>
    <dbReference type="NCBI Taxonomy" id="194707"/>
    <lineage>
        <taxon>Eukaryota</taxon>
        <taxon>Viridiplantae</taxon>
        <taxon>Streptophyta</taxon>
        <taxon>Embryophyta</taxon>
        <taxon>Tracheophyta</taxon>
        <taxon>Spermatophyta</taxon>
        <taxon>Magnoliopsida</taxon>
        <taxon>eudicotyledons</taxon>
        <taxon>Gunneridae</taxon>
        <taxon>Pentapetalae</taxon>
        <taxon>Dilleniales</taxon>
        <taxon>Dilleniaceae</taxon>
        <taxon>Dillenia</taxon>
    </lineage>
</organism>
<keyword evidence="11 16" id="KW-0472">Membrane</keyword>
<evidence type="ECO:0000256" key="5">
    <source>
        <dbReference type="ARBA" id="ARBA00022679"/>
    </source>
</evidence>
<evidence type="ECO:0000256" key="11">
    <source>
        <dbReference type="ARBA" id="ARBA00023136"/>
    </source>
</evidence>
<evidence type="ECO:0000313" key="18">
    <source>
        <dbReference type="EMBL" id="KAK6914890.1"/>
    </source>
</evidence>
<dbReference type="GO" id="GO:0004674">
    <property type="term" value="F:protein serine/threonine kinase activity"/>
    <property type="evidence" value="ECO:0007669"/>
    <property type="project" value="UniProtKB-KW"/>
</dbReference>
<keyword evidence="8 18" id="KW-0418">Kinase</keyword>
<dbReference type="Pfam" id="PF07714">
    <property type="entry name" value="PK_Tyr_Ser-Thr"/>
    <property type="match status" value="1"/>
</dbReference>
<dbReference type="PANTHER" id="PTHR47982">
    <property type="entry name" value="PROLINE-RICH RECEPTOR-LIKE PROTEIN KINASE PERK4"/>
    <property type="match status" value="1"/>
</dbReference>
<dbReference type="EC" id="2.7.11.1" evidence="2"/>
<feature type="region of interest" description="Disordered" evidence="15">
    <location>
        <begin position="464"/>
        <end position="501"/>
    </location>
</feature>
<keyword evidence="19" id="KW-1185">Reference proteome</keyword>
<dbReference type="Gene3D" id="1.10.510.10">
    <property type="entry name" value="Transferase(Phosphotransferase) domain 1"/>
    <property type="match status" value="1"/>
</dbReference>
<evidence type="ECO:0000256" key="14">
    <source>
        <dbReference type="PROSITE-ProRule" id="PRU10141"/>
    </source>
</evidence>
<evidence type="ECO:0000256" key="6">
    <source>
        <dbReference type="ARBA" id="ARBA00022692"/>
    </source>
</evidence>
<accession>A0AAN8UG78</accession>
<dbReference type="PROSITE" id="PS00108">
    <property type="entry name" value="PROTEIN_KINASE_ST"/>
    <property type="match status" value="1"/>
</dbReference>
<dbReference type="FunFam" id="3.30.200.20:FF:000212">
    <property type="entry name" value="Proline-rich receptor-like protein kinase PERK8"/>
    <property type="match status" value="1"/>
</dbReference>
<keyword evidence="4" id="KW-0723">Serine/threonine-protein kinase</keyword>
<reference evidence="18 19" key="1">
    <citation type="submission" date="2023-12" db="EMBL/GenBank/DDBJ databases">
        <title>A high-quality genome assembly for Dillenia turbinata (Dilleniales).</title>
        <authorList>
            <person name="Chanderbali A."/>
        </authorList>
    </citation>
    <scope>NUCLEOTIDE SEQUENCE [LARGE SCALE GENOMIC DNA]</scope>
    <source>
        <strain evidence="18">LSX21</strain>
        <tissue evidence="18">Leaf</tissue>
    </source>
</reference>
<dbReference type="InterPro" id="IPR000719">
    <property type="entry name" value="Prot_kinase_dom"/>
</dbReference>
<dbReference type="InterPro" id="IPR011009">
    <property type="entry name" value="Kinase-like_dom_sf"/>
</dbReference>
<dbReference type="PANTHER" id="PTHR47982:SF33">
    <property type="entry name" value="PROLINE-RICH RECEPTOR-LIKE PROTEIN KINASE PERK15"/>
    <property type="match status" value="1"/>
</dbReference>
<evidence type="ECO:0000256" key="2">
    <source>
        <dbReference type="ARBA" id="ARBA00012513"/>
    </source>
</evidence>
<feature type="binding site" evidence="14">
    <location>
        <position position="176"/>
    </location>
    <ligand>
        <name>ATP</name>
        <dbReference type="ChEBI" id="CHEBI:30616"/>
    </ligand>
</feature>